<dbReference type="EMBL" id="QLUW01000002">
    <property type="protein sequence ID" value="RAP75803.1"/>
    <property type="molecule type" value="Genomic_DNA"/>
</dbReference>
<sequence>MEGYESISPVSVRLHELREAIGSDFCSLGVLQGEERLLYWISASGNRSDRFRQILELPAKGLSGTVLKVGRAMTFQAESLLTSRQLQDYPIMLAEGLQSVIAVPLLEGSYTTGVLLTGDRKPRIYSLNEKACLQEASKVIANLLYEQRTTLTGGEQV</sequence>
<dbReference type="Proteomes" id="UP000249260">
    <property type="component" value="Unassembled WGS sequence"/>
</dbReference>
<evidence type="ECO:0000259" key="1">
    <source>
        <dbReference type="Pfam" id="PF13185"/>
    </source>
</evidence>
<dbReference type="InterPro" id="IPR029016">
    <property type="entry name" value="GAF-like_dom_sf"/>
</dbReference>
<dbReference type="AlphaFoldDB" id="A0A328U206"/>
<evidence type="ECO:0000313" key="3">
    <source>
        <dbReference type="Proteomes" id="UP000249260"/>
    </source>
</evidence>
<gene>
    <name evidence="2" type="ORF">DL346_10185</name>
</gene>
<dbReference type="OrthoDB" id="2360948at2"/>
<organism evidence="2 3">
    <name type="scientific">Paenibacillus montanisoli</name>
    <dbReference type="NCBI Taxonomy" id="2081970"/>
    <lineage>
        <taxon>Bacteria</taxon>
        <taxon>Bacillati</taxon>
        <taxon>Bacillota</taxon>
        <taxon>Bacilli</taxon>
        <taxon>Bacillales</taxon>
        <taxon>Paenibacillaceae</taxon>
        <taxon>Paenibacillus</taxon>
    </lineage>
</organism>
<dbReference type="Pfam" id="PF13185">
    <property type="entry name" value="GAF_2"/>
    <property type="match status" value="1"/>
</dbReference>
<dbReference type="Gene3D" id="3.30.450.40">
    <property type="match status" value="1"/>
</dbReference>
<feature type="domain" description="GAF" evidence="1">
    <location>
        <begin position="14"/>
        <end position="142"/>
    </location>
</feature>
<accession>A0A328U206</accession>
<dbReference type="RefSeq" id="WP_112882028.1">
    <property type="nucleotide sequence ID" value="NZ_QLUW01000002.1"/>
</dbReference>
<name>A0A328U206_9BACL</name>
<proteinExistence type="predicted"/>
<evidence type="ECO:0000313" key="2">
    <source>
        <dbReference type="EMBL" id="RAP75803.1"/>
    </source>
</evidence>
<dbReference type="SUPFAM" id="SSF55781">
    <property type="entry name" value="GAF domain-like"/>
    <property type="match status" value="1"/>
</dbReference>
<dbReference type="InterPro" id="IPR003018">
    <property type="entry name" value="GAF"/>
</dbReference>
<keyword evidence="3" id="KW-1185">Reference proteome</keyword>
<protein>
    <recommendedName>
        <fullName evidence="1">GAF domain-containing protein</fullName>
    </recommendedName>
</protein>
<reference evidence="2 3" key="1">
    <citation type="submission" date="2018-06" db="EMBL/GenBank/DDBJ databases">
        <title>Paenibacillus montanisoli sp. nov., isolated from mountain area soil.</title>
        <authorList>
            <person name="Wu M."/>
        </authorList>
    </citation>
    <scope>NUCLEOTIDE SEQUENCE [LARGE SCALE GENOMIC DNA]</scope>
    <source>
        <strain evidence="2 3">RA17</strain>
    </source>
</reference>
<comment type="caution">
    <text evidence="2">The sequence shown here is derived from an EMBL/GenBank/DDBJ whole genome shotgun (WGS) entry which is preliminary data.</text>
</comment>